<reference evidence="9 10" key="1">
    <citation type="submission" date="2023-04" db="EMBL/GenBank/DDBJ databases">
        <title>A novel bacteria isolated from coastal sediment.</title>
        <authorList>
            <person name="Liu X.-J."/>
            <person name="Du Z.-J."/>
        </authorList>
    </citation>
    <scope>NUCLEOTIDE SEQUENCE [LARGE SCALE GENOMIC DNA]</scope>
    <source>
        <strain evidence="9 10">SDUM461004</strain>
    </source>
</reference>
<keyword evidence="6" id="KW-0653">Protein transport</keyword>
<keyword evidence="4 7" id="KW-1133">Transmembrane helix</keyword>
<feature type="transmembrane region" description="Helical" evidence="7">
    <location>
        <begin position="120"/>
        <end position="142"/>
    </location>
</feature>
<evidence type="ECO:0000256" key="6">
    <source>
        <dbReference type="RuleBase" id="RU004057"/>
    </source>
</evidence>
<comment type="caution">
    <text evidence="9">The sequence shown here is derived from an EMBL/GenBank/DDBJ whole genome shotgun (WGS) entry which is preliminary data.</text>
</comment>
<proteinExistence type="inferred from homology"/>
<dbReference type="Pfam" id="PF01618">
    <property type="entry name" value="MotA_ExbB"/>
    <property type="match status" value="1"/>
</dbReference>
<keyword evidence="6" id="KW-0813">Transport</keyword>
<evidence type="ECO:0000256" key="3">
    <source>
        <dbReference type="ARBA" id="ARBA00022692"/>
    </source>
</evidence>
<dbReference type="EMBL" id="JARXIC010000010">
    <property type="protein sequence ID" value="MDQ8194338.1"/>
    <property type="molecule type" value="Genomic_DNA"/>
</dbReference>
<evidence type="ECO:0000313" key="9">
    <source>
        <dbReference type="EMBL" id="MDQ8194338.1"/>
    </source>
</evidence>
<keyword evidence="5 7" id="KW-0472">Membrane</keyword>
<feature type="transmembrane region" description="Helical" evidence="7">
    <location>
        <begin position="162"/>
        <end position="187"/>
    </location>
</feature>
<gene>
    <name evidence="9" type="ORF">QEH59_07870</name>
</gene>
<comment type="subcellular location">
    <subcellularLocation>
        <location evidence="1">Cell membrane</location>
        <topology evidence="1">Multi-pass membrane protein</topology>
    </subcellularLocation>
    <subcellularLocation>
        <location evidence="6">Membrane</location>
        <topology evidence="6">Multi-pass membrane protein</topology>
    </subcellularLocation>
</comment>
<keyword evidence="2" id="KW-1003">Cell membrane</keyword>
<dbReference type="Proteomes" id="UP001243717">
    <property type="component" value="Unassembled WGS sequence"/>
</dbReference>
<dbReference type="PANTHER" id="PTHR30625:SF11">
    <property type="entry name" value="MOTA_TOLQ_EXBB PROTON CHANNEL DOMAIN-CONTAINING PROTEIN"/>
    <property type="match status" value="1"/>
</dbReference>
<dbReference type="InterPro" id="IPR050790">
    <property type="entry name" value="ExbB/TolQ_transport"/>
</dbReference>
<accession>A0ABU1AHT2</accession>
<keyword evidence="10" id="KW-1185">Reference proteome</keyword>
<evidence type="ECO:0000256" key="1">
    <source>
        <dbReference type="ARBA" id="ARBA00004651"/>
    </source>
</evidence>
<evidence type="ECO:0000256" key="5">
    <source>
        <dbReference type="ARBA" id="ARBA00023136"/>
    </source>
</evidence>
<dbReference type="RefSeq" id="WP_308984816.1">
    <property type="nucleotide sequence ID" value="NZ_JARXIC010000010.1"/>
</dbReference>
<evidence type="ECO:0000256" key="2">
    <source>
        <dbReference type="ARBA" id="ARBA00022475"/>
    </source>
</evidence>
<dbReference type="PANTHER" id="PTHR30625">
    <property type="entry name" value="PROTEIN TOLQ"/>
    <property type="match status" value="1"/>
</dbReference>
<evidence type="ECO:0000256" key="4">
    <source>
        <dbReference type="ARBA" id="ARBA00022989"/>
    </source>
</evidence>
<protein>
    <submittedName>
        <fullName evidence="9">MotA/TolQ/ExbB proton channel family protein</fullName>
    </submittedName>
</protein>
<evidence type="ECO:0000256" key="7">
    <source>
        <dbReference type="SAM" id="Phobius"/>
    </source>
</evidence>
<feature type="domain" description="MotA/TolQ/ExbB proton channel" evidence="8">
    <location>
        <begin position="93"/>
        <end position="195"/>
    </location>
</feature>
<evidence type="ECO:0000259" key="8">
    <source>
        <dbReference type="Pfam" id="PF01618"/>
    </source>
</evidence>
<keyword evidence="3 7" id="KW-0812">Transmembrane</keyword>
<feature type="transmembrane region" description="Helical" evidence="7">
    <location>
        <begin position="33"/>
        <end position="53"/>
    </location>
</feature>
<comment type="similarity">
    <text evidence="6">Belongs to the exbB/tolQ family.</text>
</comment>
<dbReference type="InterPro" id="IPR002898">
    <property type="entry name" value="MotA_ExbB_proton_chnl"/>
</dbReference>
<evidence type="ECO:0000313" key="10">
    <source>
        <dbReference type="Proteomes" id="UP001243717"/>
    </source>
</evidence>
<name>A0ABU1AHT2_9BACT</name>
<sequence>MFEILAVLESNAPEKIPVDLLDYALGIWSSGGWLMLPLLLLTIFIYATALNLFCRVHFHFLLKGRIHNLDASTLARSQEESVVLARKLVNYGALSAEEVRRHFEAVRNEYLPFVDRRIRFLGIIITAGPLLGLLGTVTGMLSTFDGMLVVAGNRFDSIVTGISEALITTQTGLIISIPAIVILSLIVQRRNALVLAIARLERYNTRLALRADCPVPAQLERFKAAIGKSKSKS</sequence>
<organism evidence="9 10">
    <name type="scientific">Thalassobacterium sedimentorum</name>
    <dbReference type="NCBI Taxonomy" id="3041258"/>
    <lineage>
        <taxon>Bacteria</taxon>
        <taxon>Pseudomonadati</taxon>
        <taxon>Verrucomicrobiota</taxon>
        <taxon>Opitutia</taxon>
        <taxon>Puniceicoccales</taxon>
        <taxon>Coraliomargaritaceae</taxon>
        <taxon>Thalassobacterium</taxon>
    </lineage>
</organism>